<dbReference type="RefSeq" id="WP_103202084.1">
    <property type="nucleotide sequence ID" value="NZ_CVTD020000010.1"/>
</dbReference>
<dbReference type="AlphaFoldDB" id="A0A0H5SEV4"/>
<dbReference type="SUPFAM" id="SSF54556">
    <property type="entry name" value="Chitinase insertion domain"/>
    <property type="match status" value="1"/>
</dbReference>
<dbReference type="SMART" id="SM00635">
    <property type="entry name" value="BID_2"/>
    <property type="match status" value="3"/>
</dbReference>
<dbReference type="InterPro" id="IPR011583">
    <property type="entry name" value="Chitinase_II/V-like_cat"/>
</dbReference>
<comment type="catalytic activity">
    <reaction evidence="1">
        <text>Random endo-hydrolysis of N-acetyl-beta-D-glucosaminide (1-&gt;4)-beta-linkages in chitin and chitodextrins.</text>
        <dbReference type="EC" id="3.2.1.14"/>
    </reaction>
</comment>
<organism evidence="9 10">
    <name type="scientific">Herbinix hemicellulosilytica</name>
    <dbReference type="NCBI Taxonomy" id="1564487"/>
    <lineage>
        <taxon>Bacteria</taxon>
        <taxon>Bacillati</taxon>
        <taxon>Bacillota</taxon>
        <taxon>Clostridia</taxon>
        <taxon>Lachnospirales</taxon>
        <taxon>Lachnospiraceae</taxon>
        <taxon>Herbinix</taxon>
    </lineage>
</organism>
<proteinExistence type="predicted"/>
<keyword evidence="4" id="KW-0146">Chitin degradation</keyword>
<dbReference type="InterPro" id="IPR008964">
    <property type="entry name" value="Invasin/intimin_cell_adhesion"/>
</dbReference>
<dbReference type="Gene3D" id="3.10.50.10">
    <property type="match status" value="1"/>
</dbReference>
<keyword evidence="3 6" id="KW-0378">Hydrolase</keyword>
<feature type="region of interest" description="Disordered" evidence="7">
    <location>
        <begin position="243"/>
        <end position="282"/>
    </location>
</feature>
<dbReference type="OrthoDB" id="9812811at2"/>
<dbReference type="InterPro" id="IPR017853">
    <property type="entry name" value="GH"/>
</dbReference>
<evidence type="ECO:0000259" key="8">
    <source>
        <dbReference type="PROSITE" id="PS51910"/>
    </source>
</evidence>
<dbReference type="GO" id="GO:0008061">
    <property type="term" value="F:chitin binding"/>
    <property type="evidence" value="ECO:0007669"/>
    <property type="project" value="InterPro"/>
</dbReference>
<dbReference type="InterPro" id="IPR029070">
    <property type="entry name" value="Chitinase_insertion_sf"/>
</dbReference>
<evidence type="ECO:0000256" key="5">
    <source>
        <dbReference type="ARBA" id="ARBA00023295"/>
    </source>
</evidence>
<dbReference type="Pfam" id="PF02368">
    <property type="entry name" value="Big_2"/>
    <property type="match status" value="3"/>
</dbReference>
<protein>
    <recommendedName>
        <fullName evidence="2">chitinase</fullName>
        <ecNumber evidence="2">3.2.1.14</ecNumber>
    </recommendedName>
</protein>
<dbReference type="GO" id="GO:0006032">
    <property type="term" value="P:chitin catabolic process"/>
    <property type="evidence" value="ECO:0007669"/>
    <property type="project" value="UniProtKB-KW"/>
</dbReference>
<keyword evidence="10" id="KW-1185">Reference proteome</keyword>
<dbReference type="CDD" id="cd06548">
    <property type="entry name" value="GH18_chitinase"/>
    <property type="match status" value="1"/>
</dbReference>
<dbReference type="GO" id="GO:0005975">
    <property type="term" value="P:carbohydrate metabolic process"/>
    <property type="evidence" value="ECO:0007669"/>
    <property type="project" value="InterPro"/>
</dbReference>
<dbReference type="SUPFAM" id="SSF49373">
    <property type="entry name" value="Invasin/intimin cell-adhesion fragments"/>
    <property type="match status" value="3"/>
</dbReference>
<dbReference type="PROSITE" id="PS51910">
    <property type="entry name" value="GH18_2"/>
    <property type="match status" value="1"/>
</dbReference>
<feature type="compositionally biased region" description="Pro residues" evidence="7">
    <location>
        <begin position="247"/>
        <end position="271"/>
    </location>
</feature>
<dbReference type="InterPro" id="IPR003343">
    <property type="entry name" value="Big_2"/>
</dbReference>
<dbReference type="InterPro" id="IPR001579">
    <property type="entry name" value="Glyco_hydro_18_chit_AS"/>
</dbReference>
<keyword evidence="4" id="KW-0119">Carbohydrate metabolism</keyword>
<dbReference type="InterPro" id="IPR050314">
    <property type="entry name" value="Glycosyl_Hydrlase_18"/>
</dbReference>
<dbReference type="Gene3D" id="3.20.20.80">
    <property type="entry name" value="Glycosidases"/>
    <property type="match status" value="1"/>
</dbReference>
<dbReference type="PROSITE" id="PS01095">
    <property type="entry name" value="GH18_1"/>
    <property type="match status" value="1"/>
</dbReference>
<evidence type="ECO:0000256" key="4">
    <source>
        <dbReference type="ARBA" id="ARBA00023024"/>
    </source>
</evidence>
<keyword evidence="5 6" id="KW-0326">Glycosidase</keyword>
<sequence>MKHYRKFFLASFALLFFIILKVINSTEVQAATIKLNSTSATMTVNSTKTLTVLNTKSKVTWSSSNKSVATVSSGGKVTAKSPGTATIYATVGGIKLSSKITVIKISSSSATLSVGSTKTLSVSGTKNKVTWSSSDKSIATVSSSGKVTAKAPGTATIYATVGGIKLSSKITVIKISSSSSTLSVGSTKTLSVSGTKNKVTWSSSNKSIATVSSSGKVTAKAPGTATIYAAVDGVKLSSKITVNKPVTPTPTPAPTKTPTPTPSVTPAPLPAEKPTESPTNTKSSKKIVGYYAAWSKYSGFTPSKIDANKFTHINYAFANIGSDNKITLGYPDIDGANIKELNQLKTKNPNLKTIISVGGWSWSGRFSDVALTQESRNTFADSVIDFIIKYDFDGVDIDWEYPVSGGLESNVRRPEDKHNFTLLLKTLREKLDRQSSINGKKYELSFAGAAGSWYIKNIELMEINKYVDYAYVMTYDIHGSWEPITNFNAPLYGTDPLNPYKISVDSAINNWLQTGFPKEKLIMGVPFYGFVYQGVSPLNQGLYQSYSGIASISYDIVANYYLNTPGFTRYYNMYSKVPYLFNGSTLITYEDEQSVAEKANYVNQKGLGGVMIWEISQDPKSILTNSLYQALNK</sequence>
<evidence type="ECO:0000256" key="7">
    <source>
        <dbReference type="SAM" id="MobiDB-lite"/>
    </source>
</evidence>
<dbReference type="SUPFAM" id="SSF51445">
    <property type="entry name" value="(Trans)glycosidases"/>
    <property type="match status" value="1"/>
</dbReference>
<dbReference type="EC" id="3.2.1.14" evidence="2"/>
<dbReference type="Proteomes" id="UP000236497">
    <property type="component" value="Unassembled WGS sequence"/>
</dbReference>
<dbReference type="GO" id="GO:0008843">
    <property type="term" value="F:endochitinase activity"/>
    <property type="evidence" value="ECO:0007669"/>
    <property type="project" value="UniProtKB-EC"/>
</dbReference>
<evidence type="ECO:0000256" key="6">
    <source>
        <dbReference type="RuleBase" id="RU000489"/>
    </source>
</evidence>
<dbReference type="EMBL" id="CVTD020000010">
    <property type="protein sequence ID" value="CRZ33949.1"/>
    <property type="molecule type" value="Genomic_DNA"/>
</dbReference>
<dbReference type="Pfam" id="PF00704">
    <property type="entry name" value="Glyco_hydro_18"/>
    <property type="match status" value="1"/>
</dbReference>
<evidence type="ECO:0000313" key="9">
    <source>
        <dbReference type="EMBL" id="CRZ33949.1"/>
    </source>
</evidence>
<evidence type="ECO:0000256" key="1">
    <source>
        <dbReference type="ARBA" id="ARBA00000822"/>
    </source>
</evidence>
<dbReference type="PANTHER" id="PTHR11177:SF317">
    <property type="entry name" value="CHITINASE 12-RELATED"/>
    <property type="match status" value="1"/>
</dbReference>
<dbReference type="InterPro" id="IPR001223">
    <property type="entry name" value="Glyco_hydro18_cat"/>
</dbReference>
<dbReference type="SMART" id="SM00636">
    <property type="entry name" value="Glyco_18"/>
    <property type="match status" value="1"/>
</dbReference>
<keyword evidence="4" id="KW-0624">Polysaccharide degradation</keyword>
<dbReference type="PANTHER" id="PTHR11177">
    <property type="entry name" value="CHITINASE"/>
    <property type="match status" value="1"/>
</dbReference>
<accession>A0A0H5SEV4</accession>
<reference evidence="9 10" key="1">
    <citation type="submission" date="2015-06" db="EMBL/GenBank/DDBJ databases">
        <authorList>
            <person name="Wibberg Daniel"/>
        </authorList>
    </citation>
    <scope>NUCLEOTIDE SEQUENCE [LARGE SCALE GENOMIC DNA]</scope>
    <source>
        <strain evidence="9 10">T3/55T</strain>
    </source>
</reference>
<name>A0A0H5SEV4_HERHM</name>
<dbReference type="Gene3D" id="2.60.40.1080">
    <property type="match status" value="3"/>
</dbReference>
<evidence type="ECO:0000256" key="3">
    <source>
        <dbReference type="ARBA" id="ARBA00022801"/>
    </source>
</evidence>
<evidence type="ECO:0000313" key="10">
    <source>
        <dbReference type="Proteomes" id="UP000236497"/>
    </source>
</evidence>
<gene>
    <name evidence="9" type="ORF">HHT355_0746</name>
</gene>
<evidence type="ECO:0000256" key="2">
    <source>
        <dbReference type="ARBA" id="ARBA00012729"/>
    </source>
</evidence>
<feature type="domain" description="GH18" evidence="8">
    <location>
        <begin position="285"/>
        <end position="633"/>
    </location>
</feature>